<keyword evidence="3" id="KW-1185">Reference proteome</keyword>
<evidence type="ECO:0000256" key="1">
    <source>
        <dbReference type="SAM" id="Phobius"/>
    </source>
</evidence>
<protein>
    <recommendedName>
        <fullName evidence="4">DUF3159 domain-containing protein</fullName>
    </recommendedName>
</protein>
<proteinExistence type="predicted"/>
<sequence>MSGSEEPQQHSREDVARQVAASAGVRRSADGQVDVLGTIGGWRGLVEAIVPGLVFIVAFTVTMQLNAALIGALGVAAVFTVIRLVQRQPLTQALTGLGGVVICALFSRTTGEARGFYVPGFFTNIAYGAALMVSIFVKWPLMGLVFGFIRGEGLQWRSQRPRQRAYAIATWCIVAVFAARLAVQLPLYFAAANDAGALAALGSARLIMGVPLYAMGLWVAWMLSRPQGSDQKTAQASGE</sequence>
<comment type="caution">
    <text evidence="2">The sequence shown here is derived from an EMBL/GenBank/DDBJ whole genome shotgun (WGS) entry which is preliminary data.</text>
</comment>
<reference evidence="2" key="1">
    <citation type="submission" date="2020-11" db="EMBL/GenBank/DDBJ databases">
        <title>Sequencing the genomes of 1000 actinobacteria strains.</title>
        <authorList>
            <person name="Klenk H.-P."/>
        </authorList>
    </citation>
    <scope>NUCLEOTIDE SEQUENCE</scope>
    <source>
        <strain evidence="2">DSM 26152</strain>
    </source>
</reference>
<dbReference type="AlphaFoldDB" id="A0A931GJT6"/>
<keyword evidence="1" id="KW-1133">Transmembrane helix</keyword>
<gene>
    <name evidence="2" type="ORF">IW252_002453</name>
</gene>
<dbReference type="RefSeq" id="WP_196836844.1">
    <property type="nucleotide sequence ID" value="NZ_JADOTZ010000001.1"/>
</dbReference>
<keyword evidence="1" id="KW-0472">Membrane</keyword>
<evidence type="ECO:0000313" key="2">
    <source>
        <dbReference type="EMBL" id="MBG6085686.1"/>
    </source>
</evidence>
<feature type="transmembrane region" description="Helical" evidence="1">
    <location>
        <begin position="89"/>
        <end position="107"/>
    </location>
</feature>
<feature type="transmembrane region" description="Helical" evidence="1">
    <location>
        <begin position="53"/>
        <end position="82"/>
    </location>
</feature>
<dbReference type="InterPro" id="IPR016566">
    <property type="entry name" value="UCP010219"/>
</dbReference>
<dbReference type="EMBL" id="JADOTZ010000001">
    <property type="protein sequence ID" value="MBG6085686.1"/>
    <property type="molecule type" value="Genomic_DNA"/>
</dbReference>
<name>A0A931GJT6_9MICC</name>
<accession>A0A931GJT6</accession>
<dbReference type="PIRSF" id="PIRSF010219">
    <property type="entry name" value="UCP010219"/>
    <property type="match status" value="1"/>
</dbReference>
<feature type="transmembrane region" description="Helical" evidence="1">
    <location>
        <begin position="127"/>
        <end position="149"/>
    </location>
</feature>
<organism evidence="2 3">
    <name type="scientific">Zhihengliuella flava</name>
    <dbReference type="NCBI Taxonomy" id="1285193"/>
    <lineage>
        <taxon>Bacteria</taxon>
        <taxon>Bacillati</taxon>
        <taxon>Actinomycetota</taxon>
        <taxon>Actinomycetes</taxon>
        <taxon>Micrococcales</taxon>
        <taxon>Micrococcaceae</taxon>
        <taxon>Zhihengliuella</taxon>
    </lineage>
</organism>
<evidence type="ECO:0000313" key="3">
    <source>
        <dbReference type="Proteomes" id="UP000625033"/>
    </source>
</evidence>
<feature type="transmembrane region" description="Helical" evidence="1">
    <location>
        <begin position="165"/>
        <end position="183"/>
    </location>
</feature>
<evidence type="ECO:0008006" key="4">
    <source>
        <dbReference type="Google" id="ProtNLM"/>
    </source>
</evidence>
<dbReference type="Pfam" id="PF11361">
    <property type="entry name" value="DUF3159"/>
    <property type="match status" value="1"/>
</dbReference>
<dbReference type="Proteomes" id="UP000625033">
    <property type="component" value="Unassembled WGS sequence"/>
</dbReference>
<feature type="transmembrane region" description="Helical" evidence="1">
    <location>
        <begin position="203"/>
        <end position="223"/>
    </location>
</feature>
<keyword evidence="1" id="KW-0812">Transmembrane</keyword>